<dbReference type="AlphaFoldDB" id="A0A183U2S3"/>
<dbReference type="Proteomes" id="UP000050794">
    <property type="component" value="Unassembled WGS sequence"/>
</dbReference>
<protein>
    <submittedName>
        <fullName evidence="4">Transposase</fullName>
    </submittedName>
</protein>
<proteinExistence type="predicted"/>
<name>A0A183U2S3_TOXCA</name>
<keyword evidence="3" id="KW-1185">Reference proteome</keyword>
<dbReference type="EMBL" id="UYWY01003064">
    <property type="protein sequence ID" value="VDM28510.1"/>
    <property type="molecule type" value="Genomic_DNA"/>
</dbReference>
<evidence type="ECO:0000256" key="1">
    <source>
        <dbReference type="SAM" id="MobiDB-lite"/>
    </source>
</evidence>
<reference evidence="2 3" key="2">
    <citation type="submission" date="2018-11" db="EMBL/GenBank/DDBJ databases">
        <authorList>
            <consortium name="Pathogen Informatics"/>
        </authorList>
    </citation>
    <scope>NUCLEOTIDE SEQUENCE [LARGE SCALE GENOMIC DNA]</scope>
</reference>
<feature type="region of interest" description="Disordered" evidence="1">
    <location>
        <begin position="57"/>
        <end position="87"/>
    </location>
</feature>
<evidence type="ECO:0000313" key="4">
    <source>
        <dbReference type="WBParaSite" id="TCNE_0000279301-mRNA-1"/>
    </source>
</evidence>
<evidence type="ECO:0000313" key="3">
    <source>
        <dbReference type="Proteomes" id="UP000050794"/>
    </source>
</evidence>
<organism evidence="3 4">
    <name type="scientific">Toxocara canis</name>
    <name type="common">Canine roundworm</name>
    <dbReference type="NCBI Taxonomy" id="6265"/>
    <lineage>
        <taxon>Eukaryota</taxon>
        <taxon>Metazoa</taxon>
        <taxon>Ecdysozoa</taxon>
        <taxon>Nematoda</taxon>
        <taxon>Chromadorea</taxon>
        <taxon>Rhabditida</taxon>
        <taxon>Spirurina</taxon>
        <taxon>Ascaridomorpha</taxon>
        <taxon>Ascaridoidea</taxon>
        <taxon>Toxocaridae</taxon>
        <taxon>Toxocara</taxon>
    </lineage>
</organism>
<accession>A0A183U2S3</accession>
<reference evidence="4" key="1">
    <citation type="submission" date="2016-06" db="UniProtKB">
        <authorList>
            <consortium name="WormBaseParasite"/>
        </authorList>
    </citation>
    <scope>IDENTIFICATION</scope>
</reference>
<sequence length="87" mass="9856">MISCRIMRTDLDDGNRRNRVVRRMLAMKTKGVAVNASKFFFQERPLYHVPIGVWPRGGSKQAKPFGARSTRRPPLDASLTGTVRTPQ</sequence>
<dbReference type="WBParaSite" id="TCNE_0000279301-mRNA-1">
    <property type="protein sequence ID" value="TCNE_0000279301-mRNA-1"/>
    <property type="gene ID" value="TCNE_0000279301"/>
</dbReference>
<gene>
    <name evidence="2" type="ORF">TCNE_LOCUS2793</name>
</gene>
<evidence type="ECO:0000313" key="2">
    <source>
        <dbReference type="EMBL" id="VDM28510.1"/>
    </source>
</evidence>